<name>A0A8S5LDP9_9CAUD</name>
<keyword evidence="2" id="KW-0472">Membrane</keyword>
<keyword evidence="2" id="KW-1133">Transmembrane helix</keyword>
<proteinExistence type="predicted"/>
<protein>
    <submittedName>
        <fullName evidence="3">ATPase</fullName>
    </submittedName>
</protein>
<evidence type="ECO:0000256" key="1">
    <source>
        <dbReference type="SAM" id="MobiDB-lite"/>
    </source>
</evidence>
<sequence length="64" mass="6979">MTMALIYVAGLISGVVLVAMILAAWVMASYRTIQQRKEGQNEPPVAQDGKNDRHYSSWPDASAA</sequence>
<dbReference type="EMBL" id="BK014691">
    <property type="protein sequence ID" value="DAD68074.1"/>
    <property type="molecule type" value="Genomic_DNA"/>
</dbReference>
<reference evidence="3" key="1">
    <citation type="journal article" date="2021" name="Proc. Natl. Acad. Sci. U.S.A.">
        <title>A Catalog of Tens of Thousands of Viruses from Human Metagenomes Reveals Hidden Associations with Chronic Diseases.</title>
        <authorList>
            <person name="Tisza M.J."/>
            <person name="Buck C.B."/>
        </authorList>
    </citation>
    <scope>NUCLEOTIDE SEQUENCE</scope>
    <source>
        <strain evidence="3">CtRlz6</strain>
    </source>
</reference>
<accession>A0A8S5LDP9</accession>
<keyword evidence="2" id="KW-0812">Transmembrane</keyword>
<evidence type="ECO:0000313" key="3">
    <source>
        <dbReference type="EMBL" id="DAD68074.1"/>
    </source>
</evidence>
<organism evidence="3">
    <name type="scientific">Siphoviridae sp. ctRlz6</name>
    <dbReference type="NCBI Taxonomy" id="2823581"/>
    <lineage>
        <taxon>Viruses</taxon>
        <taxon>Duplodnaviria</taxon>
        <taxon>Heunggongvirae</taxon>
        <taxon>Uroviricota</taxon>
        <taxon>Caudoviricetes</taxon>
    </lineage>
</organism>
<feature type="transmembrane region" description="Helical" evidence="2">
    <location>
        <begin position="6"/>
        <end position="28"/>
    </location>
</feature>
<evidence type="ECO:0000256" key="2">
    <source>
        <dbReference type="SAM" id="Phobius"/>
    </source>
</evidence>
<feature type="region of interest" description="Disordered" evidence="1">
    <location>
        <begin position="36"/>
        <end position="64"/>
    </location>
</feature>